<evidence type="ECO:0000256" key="5">
    <source>
        <dbReference type="ARBA" id="ARBA00022989"/>
    </source>
</evidence>
<dbReference type="InterPro" id="IPR045621">
    <property type="entry name" value="BPD_transp_1_N"/>
</dbReference>
<keyword evidence="4 7" id="KW-0812">Transmembrane</keyword>
<evidence type="ECO:0000256" key="6">
    <source>
        <dbReference type="ARBA" id="ARBA00023136"/>
    </source>
</evidence>
<dbReference type="PANTHER" id="PTHR43163:SF9">
    <property type="entry name" value="ABC TRANSPORTER PERMEASE PROTEIN"/>
    <property type="match status" value="1"/>
</dbReference>
<dbReference type="GO" id="GO:0005886">
    <property type="term" value="C:plasma membrane"/>
    <property type="evidence" value="ECO:0007669"/>
    <property type="project" value="UniProtKB-SubCell"/>
</dbReference>
<dbReference type="GO" id="GO:0055085">
    <property type="term" value="P:transmembrane transport"/>
    <property type="evidence" value="ECO:0007669"/>
    <property type="project" value="InterPro"/>
</dbReference>
<dbReference type="InterPro" id="IPR000515">
    <property type="entry name" value="MetI-like"/>
</dbReference>
<proteinExistence type="predicted"/>
<feature type="transmembrane region" description="Helical" evidence="7">
    <location>
        <begin position="249"/>
        <end position="275"/>
    </location>
</feature>
<comment type="subcellular location">
    <subcellularLocation>
        <location evidence="1">Cell membrane</location>
        <topology evidence="1">Multi-pass membrane protein</topology>
    </subcellularLocation>
</comment>
<evidence type="ECO:0000256" key="1">
    <source>
        <dbReference type="ARBA" id="ARBA00004651"/>
    </source>
</evidence>
<feature type="transmembrane region" description="Helical" evidence="7">
    <location>
        <begin position="12"/>
        <end position="33"/>
    </location>
</feature>
<keyword evidence="5 7" id="KW-1133">Transmembrane helix</keyword>
<dbReference type="PANTHER" id="PTHR43163">
    <property type="entry name" value="DIPEPTIDE TRANSPORT SYSTEM PERMEASE PROTEIN DPPB-RELATED"/>
    <property type="match status" value="1"/>
</dbReference>
<evidence type="ECO:0000259" key="8">
    <source>
        <dbReference type="PROSITE" id="PS50928"/>
    </source>
</evidence>
<feature type="transmembrane region" description="Helical" evidence="7">
    <location>
        <begin position="103"/>
        <end position="130"/>
    </location>
</feature>
<dbReference type="SUPFAM" id="SSF161098">
    <property type="entry name" value="MetI-like"/>
    <property type="match status" value="1"/>
</dbReference>
<keyword evidence="2" id="KW-0813">Transport</keyword>
<evidence type="ECO:0000313" key="9">
    <source>
        <dbReference type="EMBL" id="SVA44353.1"/>
    </source>
</evidence>
<dbReference type="Pfam" id="PF19300">
    <property type="entry name" value="BPD_transp_1_N"/>
    <property type="match status" value="1"/>
</dbReference>
<feature type="transmembrane region" description="Helical" evidence="7">
    <location>
        <begin position="191"/>
        <end position="209"/>
    </location>
</feature>
<keyword evidence="3" id="KW-1003">Cell membrane</keyword>
<feature type="domain" description="ABC transmembrane type-1" evidence="8">
    <location>
        <begin position="103"/>
        <end position="318"/>
    </location>
</feature>
<name>A0A381VXL8_9ZZZZ</name>
<dbReference type="InterPro" id="IPR035906">
    <property type="entry name" value="MetI-like_sf"/>
</dbReference>
<keyword evidence="6 7" id="KW-0472">Membrane</keyword>
<dbReference type="Pfam" id="PF00528">
    <property type="entry name" value="BPD_transp_1"/>
    <property type="match status" value="1"/>
</dbReference>
<gene>
    <name evidence="9" type="ORF">METZ01_LOCUS97207</name>
</gene>
<dbReference type="CDD" id="cd06261">
    <property type="entry name" value="TM_PBP2"/>
    <property type="match status" value="1"/>
</dbReference>
<evidence type="ECO:0000256" key="7">
    <source>
        <dbReference type="SAM" id="Phobius"/>
    </source>
</evidence>
<protein>
    <recommendedName>
        <fullName evidence="8">ABC transmembrane type-1 domain-containing protein</fullName>
    </recommendedName>
</protein>
<accession>A0A381VXL8</accession>
<dbReference type="AlphaFoldDB" id="A0A381VXL8"/>
<dbReference type="EMBL" id="UINC01009923">
    <property type="protein sequence ID" value="SVA44353.1"/>
    <property type="molecule type" value="Genomic_DNA"/>
</dbReference>
<dbReference type="Gene3D" id="1.10.3720.10">
    <property type="entry name" value="MetI-like"/>
    <property type="match status" value="1"/>
</dbReference>
<evidence type="ECO:0000256" key="4">
    <source>
        <dbReference type="ARBA" id="ARBA00022692"/>
    </source>
</evidence>
<dbReference type="PROSITE" id="PS50928">
    <property type="entry name" value="ABC_TM1"/>
    <property type="match status" value="1"/>
</dbReference>
<reference evidence="9" key="1">
    <citation type="submission" date="2018-05" db="EMBL/GenBank/DDBJ databases">
        <authorList>
            <person name="Lanie J.A."/>
            <person name="Ng W.-L."/>
            <person name="Kazmierczak K.M."/>
            <person name="Andrzejewski T.M."/>
            <person name="Davidsen T.M."/>
            <person name="Wayne K.J."/>
            <person name="Tettelin H."/>
            <person name="Glass J.I."/>
            <person name="Rusch D."/>
            <person name="Podicherti R."/>
            <person name="Tsui H.-C.T."/>
            <person name="Winkler M.E."/>
        </authorList>
    </citation>
    <scope>NUCLEOTIDE SEQUENCE</scope>
</reference>
<evidence type="ECO:0000256" key="3">
    <source>
        <dbReference type="ARBA" id="ARBA00022475"/>
    </source>
</evidence>
<evidence type="ECO:0000256" key="2">
    <source>
        <dbReference type="ARBA" id="ARBA00022448"/>
    </source>
</evidence>
<sequence length="328" mass="36421">MNRTSKIFRYVLNRLAQGIPIILAIVVLNFFLLNLAEGDAVDVLAGEAGSATPEYMSELRTKFGLDKPLPVQLLVYLKNVVSLDLGYSFRHDMAVSKLIIDRFWPTLLLMASTIFIAVTFGILLGLMAATRLNTWKDSAISIFALITYATPLFWVGLMMIVVFSIYLGWFPTSGMENISAFHEGFDRFADIGRHLVLPTITLSLFYLALYTRMMRASMLEQYGQDYVVTARAKGLTERRITFVHVVRNALLPVVTMAGVQVGALIGGSVIVESVFAWPGLGMLAFESLFARDLNLLLGIFMLSSVLVVAINLVVDVIYSFLDPRIEVA</sequence>
<organism evidence="9">
    <name type="scientific">marine metagenome</name>
    <dbReference type="NCBI Taxonomy" id="408172"/>
    <lineage>
        <taxon>unclassified sequences</taxon>
        <taxon>metagenomes</taxon>
        <taxon>ecological metagenomes</taxon>
    </lineage>
</organism>
<feature type="transmembrane region" description="Helical" evidence="7">
    <location>
        <begin position="142"/>
        <end position="171"/>
    </location>
</feature>
<feature type="transmembrane region" description="Helical" evidence="7">
    <location>
        <begin position="295"/>
        <end position="321"/>
    </location>
</feature>